<name>A0A8D9HAN8_BRACM</name>
<proteinExistence type="predicted"/>
<evidence type="ECO:0000313" key="1">
    <source>
        <dbReference type="EMBL" id="CAG7895745.1"/>
    </source>
</evidence>
<gene>
    <name evidence="1" type="ORF">BRAPAZ1V2_A02P46970.2</name>
</gene>
<organism evidence="1 2">
    <name type="scientific">Brassica campestris</name>
    <name type="common">Field mustard</name>
    <dbReference type="NCBI Taxonomy" id="3711"/>
    <lineage>
        <taxon>Eukaryota</taxon>
        <taxon>Viridiplantae</taxon>
        <taxon>Streptophyta</taxon>
        <taxon>Embryophyta</taxon>
        <taxon>Tracheophyta</taxon>
        <taxon>Spermatophyta</taxon>
        <taxon>Magnoliopsida</taxon>
        <taxon>eudicotyledons</taxon>
        <taxon>Gunneridae</taxon>
        <taxon>Pentapetalae</taxon>
        <taxon>rosids</taxon>
        <taxon>malvids</taxon>
        <taxon>Brassicales</taxon>
        <taxon>Brassicaceae</taxon>
        <taxon>Brassiceae</taxon>
        <taxon>Brassica</taxon>
    </lineage>
</organism>
<reference evidence="1 2" key="1">
    <citation type="submission" date="2021-07" db="EMBL/GenBank/DDBJ databases">
        <authorList>
            <consortium name="Genoscope - CEA"/>
            <person name="William W."/>
        </authorList>
    </citation>
    <scope>NUCLEOTIDE SEQUENCE [LARGE SCALE GENOMIC DNA]</scope>
</reference>
<evidence type="ECO:0000313" key="2">
    <source>
        <dbReference type="Proteomes" id="UP000694005"/>
    </source>
</evidence>
<accession>A0A8D9HAN8</accession>
<protein>
    <submittedName>
        <fullName evidence="1">Uncharacterized protein</fullName>
    </submittedName>
</protein>
<dbReference type="EMBL" id="LS974618">
    <property type="protein sequence ID" value="CAG7895745.1"/>
    <property type="molecule type" value="Genomic_DNA"/>
</dbReference>
<dbReference type="Proteomes" id="UP000694005">
    <property type="component" value="Chromosome A02"/>
</dbReference>
<sequence>CITNLPFIRWDLYIPLLLSLSRCFSFRVFIFTTTGPCTDNAGLNNT</sequence>
<dbReference type="AlphaFoldDB" id="A0A8D9HAN8"/>
<feature type="non-terminal residue" evidence="1">
    <location>
        <position position="1"/>
    </location>
</feature>
<dbReference type="Gramene" id="A02p46970.2_BraZ1">
    <property type="protein sequence ID" value="A02p46970.2_BraZ1.CDS.1"/>
    <property type="gene ID" value="A02g46970.2_BraZ1"/>
</dbReference>